<dbReference type="Proteomes" id="UP000001072">
    <property type="component" value="Unassembled WGS sequence"/>
</dbReference>
<evidence type="ECO:0000256" key="1">
    <source>
        <dbReference type="SAM" id="SignalP"/>
    </source>
</evidence>
<feature type="chain" id="PRO_5003321321" evidence="1">
    <location>
        <begin position="24"/>
        <end position="167"/>
    </location>
</feature>
<dbReference type="MEROPS" id="A01.057"/>
<dbReference type="KEGG" id="mlr:MELLADRAFT_123269"/>
<gene>
    <name evidence="3" type="ORF">MELLADRAFT_123269</name>
</gene>
<dbReference type="RefSeq" id="XP_007417179.1">
    <property type="nucleotide sequence ID" value="XM_007417117.1"/>
</dbReference>
<dbReference type="Gene3D" id="2.40.70.10">
    <property type="entry name" value="Acid Proteases"/>
    <property type="match status" value="1"/>
</dbReference>
<evidence type="ECO:0000313" key="3">
    <source>
        <dbReference type="EMBL" id="EGF99545.1"/>
    </source>
</evidence>
<feature type="signal peptide" evidence="1">
    <location>
        <begin position="1"/>
        <end position="23"/>
    </location>
</feature>
<dbReference type="SUPFAM" id="SSF50630">
    <property type="entry name" value="Acid proteases"/>
    <property type="match status" value="1"/>
</dbReference>
<dbReference type="HOGENOM" id="CLU_1594935_0_0_1"/>
<dbReference type="AlphaFoldDB" id="F4S6Z3"/>
<accession>F4S6Z3</accession>
<sequence>MKTRWILHFPICVLLSQSIRVQSKVSIPLTNAINLFTVSIGIGDPSTIHHLVINTGSLVTWCGAITLYIPSPVGFDGYDGLMGLNAVPWESNPNLIIETQTVMVNMWKRGLIQKNMFAVSGKPTKSMKPENNGMMTFGGYEPSLIIGEMYWYDCYSGRWLWTEFKPK</sequence>
<feature type="domain" description="Peptidase A1" evidence="2">
    <location>
        <begin position="78"/>
        <end position="159"/>
    </location>
</feature>
<dbReference type="VEuPathDB" id="FungiDB:MELLADRAFT_123269"/>
<dbReference type="InterPro" id="IPR021109">
    <property type="entry name" value="Peptidase_aspartic_dom_sf"/>
</dbReference>
<evidence type="ECO:0000259" key="2">
    <source>
        <dbReference type="Pfam" id="PF00026"/>
    </source>
</evidence>
<dbReference type="EMBL" id="GL883157">
    <property type="protein sequence ID" value="EGF99545.1"/>
    <property type="molecule type" value="Genomic_DNA"/>
</dbReference>
<dbReference type="InterPro" id="IPR033121">
    <property type="entry name" value="PEPTIDASE_A1"/>
</dbReference>
<name>F4S6Z3_MELLP</name>
<proteinExistence type="predicted"/>
<keyword evidence="4" id="KW-1185">Reference proteome</keyword>
<evidence type="ECO:0000313" key="4">
    <source>
        <dbReference type="Proteomes" id="UP000001072"/>
    </source>
</evidence>
<protein>
    <submittedName>
        <fullName evidence="3">Aspartic peptidase A1</fullName>
    </submittedName>
</protein>
<reference evidence="4" key="1">
    <citation type="journal article" date="2011" name="Proc. Natl. Acad. Sci. U.S.A.">
        <title>Obligate biotrophy features unraveled by the genomic analysis of rust fungi.</title>
        <authorList>
            <person name="Duplessis S."/>
            <person name="Cuomo C.A."/>
            <person name="Lin Y.-C."/>
            <person name="Aerts A."/>
            <person name="Tisserant E."/>
            <person name="Veneault-Fourrey C."/>
            <person name="Joly D.L."/>
            <person name="Hacquard S."/>
            <person name="Amselem J."/>
            <person name="Cantarel B.L."/>
            <person name="Chiu R."/>
            <person name="Coutinho P.M."/>
            <person name="Feau N."/>
            <person name="Field M."/>
            <person name="Frey P."/>
            <person name="Gelhaye E."/>
            <person name="Goldberg J."/>
            <person name="Grabherr M.G."/>
            <person name="Kodira C.D."/>
            <person name="Kohler A."/>
            <person name="Kuees U."/>
            <person name="Lindquist E.A."/>
            <person name="Lucas S.M."/>
            <person name="Mago R."/>
            <person name="Mauceli E."/>
            <person name="Morin E."/>
            <person name="Murat C."/>
            <person name="Pangilinan J.L."/>
            <person name="Park R."/>
            <person name="Pearson M."/>
            <person name="Quesneville H."/>
            <person name="Rouhier N."/>
            <person name="Sakthikumar S."/>
            <person name="Salamov A.A."/>
            <person name="Schmutz J."/>
            <person name="Selles B."/>
            <person name="Shapiro H."/>
            <person name="Tanguay P."/>
            <person name="Tuskan G.A."/>
            <person name="Henrissat B."/>
            <person name="Van de Peer Y."/>
            <person name="Rouze P."/>
            <person name="Ellis J.G."/>
            <person name="Dodds P.N."/>
            <person name="Schein J.E."/>
            <person name="Zhong S."/>
            <person name="Hamelin R.C."/>
            <person name="Grigoriev I.V."/>
            <person name="Szabo L.J."/>
            <person name="Martin F."/>
        </authorList>
    </citation>
    <scope>NUCLEOTIDE SEQUENCE [LARGE SCALE GENOMIC DNA]</scope>
    <source>
        <strain evidence="4">98AG31 / pathotype 3-4-7</strain>
    </source>
</reference>
<dbReference type="GeneID" id="18926322"/>
<dbReference type="OrthoDB" id="660550at2759"/>
<keyword evidence="1" id="KW-0732">Signal</keyword>
<organism evidence="4">
    <name type="scientific">Melampsora larici-populina (strain 98AG31 / pathotype 3-4-7)</name>
    <name type="common">Poplar leaf rust fungus</name>
    <dbReference type="NCBI Taxonomy" id="747676"/>
    <lineage>
        <taxon>Eukaryota</taxon>
        <taxon>Fungi</taxon>
        <taxon>Dikarya</taxon>
        <taxon>Basidiomycota</taxon>
        <taxon>Pucciniomycotina</taxon>
        <taxon>Pucciniomycetes</taxon>
        <taxon>Pucciniales</taxon>
        <taxon>Melampsoraceae</taxon>
        <taxon>Melampsora</taxon>
    </lineage>
</organism>
<dbReference type="InParanoid" id="F4S6Z3"/>
<dbReference type="Pfam" id="PF00026">
    <property type="entry name" value="Asp"/>
    <property type="match status" value="1"/>
</dbReference>